<dbReference type="InterPro" id="IPR023210">
    <property type="entry name" value="NADP_OxRdtase_dom"/>
</dbReference>
<accession>W1PSP5</accession>
<dbReference type="Gene3D" id="3.20.20.100">
    <property type="entry name" value="NADP-dependent oxidoreductase domain"/>
    <property type="match status" value="1"/>
</dbReference>
<feature type="non-terminal residue" evidence="2">
    <location>
        <position position="183"/>
    </location>
</feature>
<dbReference type="GO" id="GO:0004032">
    <property type="term" value="F:aldose reductase (NADPH) activity"/>
    <property type="evidence" value="ECO:0000318"/>
    <property type="project" value="GO_Central"/>
</dbReference>
<proteinExistence type="predicted"/>
<keyword evidence="3" id="KW-1185">Reference proteome</keyword>
<dbReference type="PROSITE" id="PS00798">
    <property type="entry name" value="ALDOKETO_REDUCTASE_1"/>
    <property type="match status" value="1"/>
</dbReference>
<feature type="domain" description="NADP-dependent oxidoreductase" evidence="1">
    <location>
        <begin position="41"/>
        <end position="183"/>
    </location>
</feature>
<dbReference type="InterPro" id="IPR036812">
    <property type="entry name" value="NAD(P)_OxRdtase_dom_sf"/>
</dbReference>
<dbReference type="PRINTS" id="PR00069">
    <property type="entry name" value="ALDKETRDTASE"/>
</dbReference>
<evidence type="ECO:0000313" key="3">
    <source>
        <dbReference type="Proteomes" id="UP000017836"/>
    </source>
</evidence>
<name>W1PSP5_AMBTC</name>
<gene>
    <name evidence="2" type="ORF">AMTR_s00024p00112640</name>
</gene>
<dbReference type="STRING" id="13333.W1PSP5"/>
<dbReference type="Gramene" id="ERN11063">
    <property type="protein sequence ID" value="ERN11063"/>
    <property type="gene ID" value="AMTR_s00024p00112640"/>
</dbReference>
<evidence type="ECO:0000313" key="2">
    <source>
        <dbReference type="EMBL" id="ERN11063.1"/>
    </source>
</evidence>
<dbReference type="GO" id="GO:0005829">
    <property type="term" value="C:cytosol"/>
    <property type="evidence" value="ECO:0000318"/>
    <property type="project" value="GO_Central"/>
</dbReference>
<organism evidence="2 3">
    <name type="scientific">Amborella trichopoda</name>
    <dbReference type="NCBI Taxonomy" id="13333"/>
    <lineage>
        <taxon>Eukaryota</taxon>
        <taxon>Viridiplantae</taxon>
        <taxon>Streptophyta</taxon>
        <taxon>Embryophyta</taxon>
        <taxon>Tracheophyta</taxon>
        <taxon>Spermatophyta</taxon>
        <taxon>Magnoliopsida</taxon>
        <taxon>Amborellales</taxon>
        <taxon>Amborellaceae</taxon>
        <taxon>Amborella</taxon>
    </lineage>
</organism>
<dbReference type="EMBL" id="KI392710">
    <property type="protein sequence ID" value="ERN11063.1"/>
    <property type="molecule type" value="Genomic_DNA"/>
</dbReference>
<sequence length="183" mass="20303">MGEEDMRFVVLNSGHKMPLVAMGTSKTPFGEDVSIKGPILEAMMVGYRHFDTASVYKSERDLGEAVAQALVTGVLRSRADLFITSKLWTTDAYPEGVLLALRETLKRLQVEYLDLYLIHFPARSKTAEFGKEEILPIDLEGTWKAMEECCKMGLTKSIGVSNFSCKKLQDLLAIATIPPAVNQ</sequence>
<dbReference type="PANTHER" id="PTHR11732">
    <property type="entry name" value="ALDO/KETO REDUCTASE"/>
    <property type="match status" value="1"/>
</dbReference>
<dbReference type="InterPro" id="IPR018170">
    <property type="entry name" value="Aldo/ket_reductase_CS"/>
</dbReference>
<protein>
    <recommendedName>
        <fullName evidence="1">NADP-dependent oxidoreductase domain-containing protein</fullName>
    </recommendedName>
</protein>
<dbReference type="AlphaFoldDB" id="W1PSP5"/>
<reference evidence="3" key="1">
    <citation type="journal article" date="2013" name="Science">
        <title>The Amborella genome and the evolution of flowering plants.</title>
        <authorList>
            <consortium name="Amborella Genome Project"/>
        </authorList>
    </citation>
    <scope>NUCLEOTIDE SEQUENCE [LARGE SCALE GENOMIC DNA]</scope>
</reference>
<dbReference type="PROSITE" id="PS00062">
    <property type="entry name" value="ALDOKETO_REDUCTASE_2"/>
    <property type="match status" value="1"/>
</dbReference>
<dbReference type="SUPFAM" id="SSF51430">
    <property type="entry name" value="NAD(P)-linked oxidoreductase"/>
    <property type="match status" value="1"/>
</dbReference>
<dbReference type="Proteomes" id="UP000017836">
    <property type="component" value="Unassembled WGS sequence"/>
</dbReference>
<evidence type="ECO:0000259" key="1">
    <source>
        <dbReference type="Pfam" id="PF00248"/>
    </source>
</evidence>
<dbReference type="eggNOG" id="KOG1577">
    <property type="taxonomic scope" value="Eukaryota"/>
</dbReference>
<dbReference type="OMA" id="SHINKCE"/>
<dbReference type="Pfam" id="PF00248">
    <property type="entry name" value="Aldo_ket_red"/>
    <property type="match status" value="1"/>
</dbReference>
<dbReference type="InterPro" id="IPR020471">
    <property type="entry name" value="AKR"/>
</dbReference>
<dbReference type="HOGENOM" id="CLU_023205_19_0_1"/>